<gene>
    <name evidence="1" type="ORF">ABVK25_006363</name>
</gene>
<evidence type="ECO:0000313" key="2">
    <source>
        <dbReference type="Proteomes" id="UP001590951"/>
    </source>
</evidence>
<dbReference type="EMBL" id="JBHFEH010000021">
    <property type="protein sequence ID" value="KAL2053369.1"/>
    <property type="molecule type" value="Genomic_DNA"/>
</dbReference>
<organism evidence="1 2">
    <name type="scientific">Lepraria finkii</name>
    <dbReference type="NCBI Taxonomy" id="1340010"/>
    <lineage>
        <taxon>Eukaryota</taxon>
        <taxon>Fungi</taxon>
        <taxon>Dikarya</taxon>
        <taxon>Ascomycota</taxon>
        <taxon>Pezizomycotina</taxon>
        <taxon>Lecanoromycetes</taxon>
        <taxon>OSLEUM clade</taxon>
        <taxon>Lecanoromycetidae</taxon>
        <taxon>Lecanorales</taxon>
        <taxon>Lecanorineae</taxon>
        <taxon>Stereocaulaceae</taxon>
        <taxon>Lepraria</taxon>
    </lineage>
</organism>
<sequence length="125" mass="14382">MKLFSILKTRDGKLRAAVPSPIGSSVFPNDVDTKELNAALRRHKKLMRDYPCNGEGVEVFVDASDTGYTKNNEVEVKALETAATKAAKFEWERCYPRRKRTEWACKWDHWSEGEGLCRCSDQRRQ</sequence>
<dbReference type="Gene3D" id="1.20.1090.10">
    <property type="entry name" value="Dehydroquinate synthase-like - alpha domain"/>
    <property type="match status" value="1"/>
</dbReference>
<evidence type="ECO:0000313" key="1">
    <source>
        <dbReference type="EMBL" id="KAL2053369.1"/>
    </source>
</evidence>
<comment type="caution">
    <text evidence="1">The sequence shown here is derived from an EMBL/GenBank/DDBJ whole genome shotgun (WGS) entry which is preliminary data.</text>
</comment>
<dbReference type="Proteomes" id="UP001590951">
    <property type="component" value="Unassembled WGS sequence"/>
</dbReference>
<proteinExistence type="predicted"/>
<name>A0ABR4B672_9LECA</name>
<protein>
    <submittedName>
        <fullName evidence="1">Uncharacterized protein</fullName>
    </submittedName>
</protein>
<keyword evidence="2" id="KW-1185">Reference proteome</keyword>
<accession>A0ABR4B672</accession>
<reference evidence="1 2" key="1">
    <citation type="submission" date="2024-09" db="EMBL/GenBank/DDBJ databases">
        <title>Rethinking Asexuality: The Enigmatic Case of Functional Sexual Genes in Lepraria (Stereocaulaceae).</title>
        <authorList>
            <person name="Doellman M."/>
            <person name="Sun Y."/>
            <person name="Barcenas-Pena A."/>
            <person name="Lumbsch H.T."/>
            <person name="Grewe F."/>
        </authorList>
    </citation>
    <scope>NUCLEOTIDE SEQUENCE [LARGE SCALE GENOMIC DNA]</scope>
    <source>
        <strain evidence="1 2">Grewe 0041</strain>
    </source>
</reference>